<dbReference type="PRINTS" id="PR00862">
    <property type="entry name" value="PROLIGOPTASE"/>
</dbReference>
<dbReference type="PROSITE" id="PS00708">
    <property type="entry name" value="PRO_ENDOPEP_SER"/>
    <property type="match status" value="1"/>
</dbReference>
<dbReference type="GO" id="GO:0004252">
    <property type="term" value="F:serine-type endopeptidase activity"/>
    <property type="evidence" value="ECO:0007669"/>
    <property type="project" value="InterPro"/>
</dbReference>
<accession>A0A917B6W1</accession>
<feature type="domain" description="Peptidase S9A N-terminal" evidence="6">
    <location>
        <begin position="9"/>
        <end position="436"/>
    </location>
</feature>
<dbReference type="Pfam" id="PF00326">
    <property type="entry name" value="Peptidase_S9"/>
    <property type="match status" value="1"/>
</dbReference>
<evidence type="ECO:0000259" key="6">
    <source>
        <dbReference type="Pfam" id="PF02897"/>
    </source>
</evidence>
<comment type="caution">
    <text evidence="7">The sequence shown here is derived from an EMBL/GenBank/DDBJ whole genome shotgun (WGS) entry which is preliminary data.</text>
</comment>
<name>A0A917B6W1_9MICO</name>
<proteinExistence type="inferred from homology"/>
<evidence type="ECO:0000313" key="7">
    <source>
        <dbReference type="EMBL" id="GGF25047.1"/>
    </source>
</evidence>
<dbReference type="EMBL" id="BMGP01000003">
    <property type="protein sequence ID" value="GGF25047.1"/>
    <property type="molecule type" value="Genomic_DNA"/>
</dbReference>
<dbReference type="GO" id="GO:0006508">
    <property type="term" value="P:proteolysis"/>
    <property type="evidence" value="ECO:0007669"/>
    <property type="project" value="UniProtKB-KW"/>
</dbReference>
<evidence type="ECO:0000256" key="3">
    <source>
        <dbReference type="ARBA" id="ARBA00022801"/>
    </source>
</evidence>
<organism evidence="7 8">
    <name type="scientific">Subtercola lobariae</name>
    <dbReference type="NCBI Taxonomy" id="1588641"/>
    <lineage>
        <taxon>Bacteria</taxon>
        <taxon>Bacillati</taxon>
        <taxon>Actinomycetota</taxon>
        <taxon>Actinomycetes</taxon>
        <taxon>Micrococcales</taxon>
        <taxon>Microbacteriaceae</taxon>
        <taxon>Subtercola</taxon>
    </lineage>
</organism>
<dbReference type="SUPFAM" id="SSF53474">
    <property type="entry name" value="alpha/beta-Hydrolases"/>
    <property type="match status" value="1"/>
</dbReference>
<dbReference type="InterPro" id="IPR023302">
    <property type="entry name" value="Pept_S9A_N"/>
</dbReference>
<sequence length="732" mass="80874">MAPLTSPFARKVELRREHHGDVVIDNYEWLRNKEDPEVLAHLAAENAYTDQETEHLETLRQQLFDEIKGRTLETDLSVPVREGDWWYYTRTLEGQQYGVHARAPIAAPDDWQPPVLEAGHPIAGEVVLLDDNIEAEGTEFYSLGSFDVSADATLLAYAVDTEGDERYTLRIRDLRTGLDLADEIENTAPGATFSLDASYIFYPTVDESWRPDTIWRHRVGTAAADDVIVFSEPDERYWIGVGLTRSRKYLEIGVGSSITSESHLLDAATPEGDFSVVWPRVEGVEYSVEHAVVAGEDRLLITHNANGENFELVEVAVDAPTDASRQHTILAHSHDVRLESVDAFATHLSLEYRRDALSRVAVITLAAVAEPGEPAGWPYSEPLELPFDEPLFAVGTGGNPEFAQPTLRVGFTSFVTPSTVYDYVVATGELRELKQQPVLGGYEPSLYGQRREWAVAPDGTRVPISLVFKRDKPVGTADARADLDATAAPEHPEPAPTPLVLYGYGSYEASIDPSFSVARLSLLDRGVTFAIAHVRGGGELGRWWYENGKTLTKRNTFGDFIAAARHLIEIGETTPELLVAQGGSAGGLLMGAVANDAPELFAGILAQVPFVDALTSILDPSLPLTVIEWDEWGDPLHDPEIYAYMKSYSPYENVREGVRYPRILAVTSLNDTRVLYVEPAKWVARLREVGAPALLKIEMSAGHGGVSGRYERWKETAYEYAWMLDVVGAAEH</sequence>
<evidence type="ECO:0000313" key="8">
    <source>
        <dbReference type="Proteomes" id="UP000598775"/>
    </source>
</evidence>
<dbReference type="Pfam" id="PF02897">
    <property type="entry name" value="Peptidase_S9_N"/>
    <property type="match status" value="1"/>
</dbReference>
<evidence type="ECO:0000256" key="1">
    <source>
        <dbReference type="ARBA" id="ARBA00005228"/>
    </source>
</evidence>
<feature type="domain" description="Peptidase S9 prolyl oligopeptidase catalytic" evidence="5">
    <location>
        <begin position="513"/>
        <end position="728"/>
    </location>
</feature>
<dbReference type="InterPro" id="IPR001375">
    <property type="entry name" value="Peptidase_S9_cat"/>
</dbReference>
<evidence type="ECO:0000256" key="4">
    <source>
        <dbReference type="ARBA" id="ARBA00022825"/>
    </source>
</evidence>
<dbReference type="Gene3D" id="2.130.10.120">
    <property type="entry name" value="Prolyl oligopeptidase, N-terminal domain"/>
    <property type="match status" value="1"/>
</dbReference>
<dbReference type="RefSeq" id="WP_188677142.1">
    <property type="nucleotide sequence ID" value="NZ_BMGP01000003.1"/>
</dbReference>
<dbReference type="InterPro" id="IPR002470">
    <property type="entry name" value="Peptidase_S9A"/>
</dbReference>
<dbReference type="Gene3D" id="3.40.50.1820">
    <property type="entry name" value="alpha/beta hydrolase"/>
    <property type="match status" value="1"/>
</dbReference>
<keyword evidence="4" id="KW-0720">Serine protease</keyword>
<dbReference type="InterPro" id="IPR051543">
    <property type="entry name" value="Serine_Peptidase_S9A"/>
</dbReference>
<gene>
    <name evidence="7" type="primary">ptrB</name>
    <name evidence="7" type="ORF">GCM10011399_18160</name>
</gene>
<dbReference type="SUPFAM" id="SSF50993">
    <property type="entry name" value="Peptidase/esterase 'gauge' domain"/>
    <property type="match status" value="1"/>
</dbReference>
<dbReference type="InterPro" id="IPR002471">
    <property type="entry name" value="Pept_S9_AS"/>
</dbReference>
<keyword evidence="2" id="KW-0645">Protease</keyword>
<keyword evidence="8" id="KW-1185">Reference proteome</keyword>
<dbReference type="PANTHER" id="PTHR11757:SF19">
    <property type="entry name" value="PROLYL ENDOPEPTIDASE-LIKE"/>
    <property type="match status" value="1"/>
</dbReference>
<reference evidence="7 8" key="1">
    <citation type="journal article" date="2014" name="Int. J. Syst. Evol. Microbiol.">
        <title>Complete genome sequence of Corynebacterium casei LMG S-19264T (=DSM 44701T), isolated from a smear-ripened cheese.</title>
        <authorList>
            <consortium name="US DOE Joint Genome Institute (JGI-PGF)"/>
            <person name="Walter F."/>
            <person name="Albersmeier A."/>
            <person name="Kalinowski J."/>
            <person name="Ruckert C."/>
        </authorList>
    </citation>
    <scope>NUCLEOTIDE SEQUENCE [LARGE SCALE GENOMIC DNA]</scope>
    <source>
        <strain evidence="7 8">CGMCC 1.12976</strain>
    </source>
</reference>
<evidence type="ECO:0000259" key="5">
    <source>
        <dbReference type="Pfam" id="PF00326"/>
    </source>
</evidence>
<dbReference type="InterPro" id="IPR029058">
    <property type="entry name" value="AB_hydrolase_fold"/>
</dbReference>
<keyword evidence="3" id="KW-0378">Hydrolase</keyword>
<protein>
    <submittedName>
        <fullName evidence="7">Oligopeptidase B</fullName>
    </submittedName>
</protein>
<evidence type="ECO:0000256" key="2">
    <source>
        <dbReference type="ARBA" id="ARBA00022670"/>
    </source>
</evidence>
<dbReference type="AlphaFoldDB" id="A0A917B6W1"/>
<dbReference type="PANTHER" id="PTHR11757">
    <property type="entry name" value="PROTEASE FAMILY S9A OLIGOPEPTIDASE"/>
    <property type="match status" value="1"/>
</dbReference>
<comment type="similarity">
    <text evidence="1">Belongs to the peptidase S9A family.</text>
</comment>
<dbReference type="Proteomes" id="UP000598775">
    <property type="component" value="Unassembled WGS sequence"/>
</dbReference>